<dbReference type="EMBL" id="KQ764769">
    <property type="protein sequence ID" value="OAD54403.1"/>
    <property type="molecule type" value="Genomic_DNA"/>
</dbReference>
<feature type="compositionally biased region" description="Polar residues" evidence="1">
    <location>
        <begin position="175"/>
        <end position="185"/>
    </location>
</feature>
<dbReference type="AlphaFoldDB" id="A0A310SGZ0"/>
<proteinExistence type="predicted"/>
<gene>
    <name evidence="2" type="ORF">WN48_07904</name>
</gene>
<evidence type="ECO:0000313" key="3">
    <source>
        <dbReference type="Proteomes" id="UP000250275"/>
    </source>
</evidence>
<sequence length="208" mass="24030">MKEIKLKIAEERLGWSKLRNSCNENRVSKRWKVKLARRIREDEANSYTGSMEDFSATFAVFKTSLPSVQRSPTPVQPPAPGCSPFVKRNVTKTVKERSRKDQAKGLIIQMFTVAFKDKLIKACAHPELMKRWEFFCEQPFHGIEKVVFPIHGEQFQANTNAMIEDKWCNREHNNGLHSGCTSPRPRNNEDGPRELNHNEDDPNYEIVS</sequence>
<keyword evidence="3" id="KW-1185">Reference proteome</keyword>
<name>A0A310SGZ0_9HYME</name>
<reference evidence="2 3" key="1">
    <citation type="submission" date="2015-07" db="EMBL/GenBank/DDBJ databases">
        <title>The genome of Eufriesea mexicana.</title>
        <authorList>
            <person name="Pan H."/>
            <person name="Kapheim K."/>
        </authorList>
    </citation>
    <scope>NUCLEOTIDE SEQUENCE [LARGE SCALE GENOMIC DNA]</scope>
    <source>
        <strain evidence="2">0111107269</strain>
        <tissue evidence="2">Whole body</tissue>
    </source>
</reference>
<dbReference type="Proteomes" id="UP000250275">
    <property type="component" value="Unassembled WGS sequence"/>
</dbReference>
<accession>A0A310SGZ0</accession>
<evidence type="ECO:0000313" key="2">
    <source>
        <dbReference type="EMBL" id="OAD54403.1"/>
    </source>
</evidence>
<protein>
    <submittedName>
        <fullName evidence="2">Uncharacterized protein</fullName>
    </submittedName>
</protein>
<organism evidence="2 3">
    <name type="scientific">Eufriesea mexicana</name>
    <dbReference type="NCBI Taxonomy" id="516756"/>
    <lineage>
        <taxon>Eukaryota</taxon>
        <taxon>Metazoa</taxon>
        <taxon>Ecdysozoa</taxon>
        <taxon>Arthropoda</taxon>
        <taxon>Hexapoda</taxon>
        <taxon>Insecta</taxon>
        <taxon>Pterygota</taxon>
        <taxon>Neoptera</taxon>
        <taxon>Endopterygota</taxon>
        <taxon>Hymenoptera</taxon>
        <taxon>Apocrita</taxon>
        <taxon>Aculeata</taxon>
        <taxon>Apoidea</taxon>
        <taxon>Anthophila</taxon>
        <taxon>Apidae</taxon>
        <taxon>Eufriesea</taxon>
    </lineage>
</organism>
<feature type="region of interest" description="Disordered" evidence="1">
    <location>
        <begin position="175"/>
        <end position="208"/>
    </location>
</feature>
<evidence type="ECO:0000256" key="1">
    <source>
        <dbReference type="SAM" id="MobiDB-lite"/>
    </source>
</evidence>
<feature type="compositionally biased region" description="Basic and acidic residues" evidence="1">
    <location>
        <begin position="186"/>
        <end position="200"/>
    </location>
</feature>